<dbReference type="OrthoDB" id="4142200at2759"/>
<keyword evidence="12" id="KW-1185">Reference proteome</keyword>
<feature type="signal peptide" evidence="9">
    <location>
        <begin position="1"/>
        <end position="23"/>
    </location>
</feature>
<feature type="transmembrane region" description="Helical" evidence="8">
    <location>
        <begin position="140"/>
        <end position="159"/>
    </location>
</feature>
<feature type="transmembrane region" description="Helical" evidence="8">
    <location>
        <begin position="51"/>
        <end position="72"/>
    </location>
</feature>
<keyword evidence="2" id="KW-0813">Transport</keyword>
<keyword evidence="6 8" id="KW-1133">Transmembrane helix</keyword>
<feature type="domain" description="Major facilitator superfamily (MFS) profile" evidence="10">
    <location>
        <begin position="11"/>
        <end position="439"/>
    </location>
</feature>
<evidence type="ECO:0000313" key="12">
    <source>
        <dbReference type="Proteomes" id="UP000838878"/>
    </source>
</evidence>
<evidence type="ECO:0000259" key="10">
    <source>
        <dbReference type="PROSITE" id="PS50850"/>
    </source>
</evidence>
<feature type="transmembrane region" description="Helical" evidence="8">
    <location>
        <begin position="284"/>
        <end position="303"/>
    </location>
</feature>
<protein>
    <recommendedName>
        <fullName evidence="10">Major facilitator superfamily (MFS) profile domain-containing protein</fullName>
    </recommendedName>
</protein>
<feature type="non-terminal residue" evidence="11">
    <location>
        <position position="485"/>
    </location>
</feature>
<keyword evidence="4" id="KW-0762">Sugar transport</keyword>
<name>A0A8J9UFU5_9NEOP</name>
<keyword evidence="7 8" id="KW-0472">Membrane</keyword>
<dbReference type="Proteomes" id="UP000838878">
    <property type="component" value="Chromosome 14"/>
</dbReference>
<dbReference type="GO" id="GO:0022857">
    <property type="term" value="F:transmembrane transporter activity"/>
    <property type="evidence" value="ECO:0007669"/>
    <property type="project" value="InterPro"/>
</dbReference>
<feature type="chain" id="PRO_5035466040" description="Major facilitator superfamily (MFS) profile domain-containing protein" evidence="9">
    <location>
        <begin position="24"/>
        <end position="485"/>
    </location>
</feature>
<feature type="transmembrane region" description="Helical" evidence="8">
    <location>
        <begin position="379"/>
        <end position="400"/>
    </location>
</feature>
<dbReference type="PROSITE" id="PS50850">
    <property type="entry name" value="MFS"/>
    <property type="match status" value="1"/>
</dbReference>
<evidence type="ECO:0000256" key="5">
    <source>
        <dbReference type="ARBA" id="ARBA00022692"/>
    </source>
</evidence>
<comment type="subcellular location">
    <subcellularLocation>
        <location evidence="1">Cell membrane</location>
        <topology evidence="1">Multi-pass membrane protein</topology>
    </subcellularLocation>
</comment>
<dbReference type="InterPro" id="IPR020846">
    <property type="entry name" value="MFS_dom"/>
</dbReference>
<proteinExistence type="predicted"/>
<feature type="transmembrane region" description="Helical" evidence="8">
    <location>
        <begin position="310"/>
        <end position="331"/>
    </location>
</feature>
<dbReference type="Pfam" id="PF00083">
    <property type="entry name" value="Sugar_tr"/>
    <property type="match status" value="1"/>
</dbReference>
<feature type="transmembrane region" description="Helical" evidence="8">
    <location>
        <begin position="165"/>
        <end position="183"/>
    </location>
</feature>
<dbReference type="SUPFAM" id="SSF103473">
    <property type="entry name" value="MFS general substrate transporter"/>
    <property type="match status" value="1"/>
</dbReference>
<evidence type="ECO:0000256" key="4">
    <source>
        <dbReference type="ARBA" id="ARBA00022597"/>
    </source>
</evidence>
<dbReference type="PANTHER" id="PTHR48021:SF1">
    <property type="entry name" value="GH07001P-RELATED"/>
    <property type="match status" value="1"/>
</dbReference>
<dbReference type="EMBL" id="OV170234">
    <property type="protein sequence ID" value="CAH0719493.1"/>
    <property type="molecule type" value="Genomic_DNA"/>
</dbReference>
<evidence type="ECO:0000256" key="7">
    <source>
        <dbReference type="ARBA" id="ARBA00023136"/>
    </source>
</evidence>
<dbReference type="InterPro" id="IPR005828">
    <property type="entry name" value="MFS_sugar_transport-like"/>
</dbReference>
<feature type="transmembrane region" description="Helical" evidence="8">
    <location>
        <begin position="109"/>
        <end position="128"/>
    </location>
</feature>
<sequence>MENGRSVQYFVTFALSLATVTLGVSSAWPTPVLPKFRNNETGVNVTENEISTMLGMSAPGFMVGSLVAGFISDMFGRKMTVLASAAPFASGTLLAATAAHAWMLYLMKFLWGFGTGLVASVVTIYLAEVSDKEIRASLSICTRFMFNFGSLIIISIGAFLSYSTLNYSILSLPFIFFVTCLGIPESPHYYLKEGKVDHAKRSLMKLKGGKNIEEELELLKQNVKKEMKNSISPLDLFRGKTYGRPIVIATGLKVAQIMTGAITIQQYLGRITQDIDTDMKLSTHLIIFGVVKFVVGIISSIFADRIGRRPILICSFLGTGVCLVLAGSYFFLQEVIRLDQTDLRTFRYVPFISIILSNVIATMGFNAIIGVIQAEIFPLNVRAVAMTSLNILGGILGFIVPKCYQAIKNNSGLCGVFWIFSCVAFSGAIFSYFMVPETKGKSLHEIQEILKIGIDDVPTMDDGVSDVKVDETLELMEQKKENDLK</sequence>
<evidence type="ECO:0000313" key="11">
    <source>
        <dbReference type="EMBL" id="CAH0719493.1"/>
    </source>
</evidence>
<organism evidence="11 12">
    <name type="scientific">Brenthis ino</name>
    <name type="common">lesser marbled fritillary</name>
    <dbReference type="NCBI Taxonomy" id="405034"/>
    <lineage>
        <taxon>Eukaryota</taxon>
        <taxon>Metazoa</taxon>
        <taxon>Ecdysozoa</taxon>
        <taxon>Arthropoda</taxon>
        <taxon>Hexapoda</taxon>
        <taxon>Insecta</taxon>
        <taxon>Pterygota</taxon>
        <taxon>Neoptera</taxon>
        <taxon>Endopterygota</taxon>
        <taxon>Lepidoptera</taxon>
        <taxon>Glossata</taxon>
        <taxon>Ditrysia</taxon>
        <taxon>Papilionoidea</taxon>
        <taxon>Nymphalidae</taxon>
        <taxon>Heliconiinae</taxon>
        <taxon>Argynnini</taxon>
        <taxon>Brenthis</taxon>
    </lineage>
</organism>
<evidence type="ECO:0000256" key="9">
    <source>
        <dbReference type="SAM" id="SignalP"/>
    </source>
</evidence>
<dbReference type="PROSITE" id="PS00216">
    <property type="entry name" value="SUGAR_TRANSPORT_1"/>
    <property type="match status" value="2"/>
</dbReference>
<accession>A0A8J9UFU5</accession>
<dbReference type="InterPro" id="IPR036259">
    <property type="entry name" value="MFS_trans_sf"/>
</dbReference>
<dbReference type="InterPro" id="IPR005829">
    <property type="entry name" value="Sugar_transporter_CS"/>
</dbReference>
<feature type="transmembrane region" description="Helical" evidence="8">
    <location>
        <begin position="415"/>
        <end position="435"/>
    </location>
</feature>
<keyword evidence="3" id="KW-1003">Cell membrane</keyword>
<dbReference type="AlphaFoldDB" id="A0A8J9UFU5"/>
<evidence type="ECO:0000256" key="3">
    <source>
        <dbReference type="ARBA" id="ARBA00022475"/>
    </source>
</evidence>
<feature type="transmembrane region" description="Helical" evidence="8">
    <location>
        <begin position="79"/>
        <end position="103"/>
    </location>
</feature>
<keyword evidence="9" id="KW-0732">Signal</keyword>
<feature type="transmembrane region" description="Helical" evidence="8">
    <location>
        <begin position="351"/>
        <end position="372"/>
    </location>
</feature>
<evidence type="ECO:0000256" key="1">
    <source>
        <dbReference type="ARBA" id="ARBA00004651"/>
    </source>
</evidence>
<evidence type="ECO:0000256" key="2">
    <source>
        <dbReference type="ARBA" id="ARBA00022448"/>
    </source>
</evidence>
<dbReference type="PANTHER" id="PTHR48021">
    <property type="match status" value="1"/>
</dbReference>
<dbReference type="PROSITE" id="PS00217">
    <property type="entry name" value="SUGAR_TRANSPORT_2"/>
    <property type="match status" value="1"/>
</dbReference>
<feature type="transmembrane region" description="Helical" evidence="8">
    <location>
        <begin position="246"/>
        <end position="264"/>
    </location>
</feature>
<dbReference type="Gene3D" id="1.20.1250.20">
    <property type="entry name" value="MFS general substrate transporter like domains"/>
    <property type="match status" value="1"/>
</dbReference>
<reference evidence="11" key="1">
    <citation type="submission" date="2021-12" db="EMBL/GenBank/DDBJ databases">
        <authorList>
            <person name="Martin H S."/>
        </authorList>
    </citation>
    <scope>NUCLEOTIDE SEQUENCE</scope>
</reference>
<dbReference type="InterPro" id="IPR050549">
    <property type="entry name" value="MFS_Trehalose_Transporter"/>
</dbReference>
<dbReference type="FunFam" id="1.20.1250.20:FF:000218">
    <property type="entry name" value="facilitated trehalose transporter Tret1"/>
    <property type="match status" value="1"/>
</dbReference>
<gene>
    <name evidence="11" type="ORF">BINO364_LOCUS5826</name>
</gene>
<dbReference type="GO" id="GO:0005886">
    <property type="term" value="C:plasma membrane"/>
    <property type="evidence" value="ECO:0007669"/>
    <property type="project" value="UniProtKB-SubCell"/>
</dbReference>
<evidence type="ECO:0000256" key="8">
    <source>
        <dbReference type="SAM" id="Phobius"/>
    </source>
</evidence>
<keyword evidence="5 8" id="KW-0812">Transmembrane</keyword>
<evidence type="ECO:0000256" key="6">
    <source>
        <dbReference type="ARBA" id="ARBA00022989"/>
    </source>
</evidence>